<dbReference type="InterPro" id="IPR013780">
    <property type="entry name" value="Glyco_hydro_b"/>
</dbReference>
<comment type="caution">
    <text evidence="2">The sequence shown here is derived from an EMBL/GenBank/DDBJ whole genome shotgun (WGS) entry which is preliminary data.</text>
</comment>
<dbReference type="PANTHER" id="PTHR42767:SF1">
    <property type="entry name" value="ENDO-BETA-1,6-GALACTANASE-LIKE DOMAIN-CONTAINING PROTEIN"/>
    <property type="match status" value="1"/>
</dbReference>
<dbReference type="RefSeq" id="WP_170064001.1">
    <property type="nucleotide sequence ID" value="NZ_PVEO01000005.1"/>
</dbReference>
<dbReference type="InterPro" id="IPR039514">
    <property type="entry name" value="6GAL-like"/>
</dbReference>
<dbReference type="InterPro" id="IPR039743">
    <property type="entry name" value="6GAL/EXGAL"/>
</dbReference>
<dbReference type="Proteomes" id="UP000251545">
    <property type="component" value="Unassembled WGS sequence"/>
</dbReference>
<dbReference type="InterPro" id="IPR017853">
    <property type="entry name" value="GH"/>
</dbReference>
<name>A0A362WZD9_9FLAO</name>
<proteinExistence type="predicted"/>
<dbReference type="Gene3D" id="3.20.20.80">
    <property type="entry name" value="Glycosidases"/>
    <property type="match status" value="1"/>
</dbReference>
<keyword evidence="2" id="KW-0378">Hydrolase</keyword>
<reference evidence="2 3" key="1">
    <citation type="submission" date="2018-02" db="EMBL/GenBank/DDBJ databases">
        <title>Genomic Encyclopedia of Archaeal and Bacterial Type Strains, Phase II (KMG-II): from individual species to whole genera.</title>
        <authorList>
            <person name="Goeker M."/>
        </authorList>
    </citation>
    <scope>NUCLEOTIDE SEQUENCE [LARGE SCALE GENOMIC DNA]</scope>
    <source>
        <strain evidence="2 3">DSM 21165</strain>
    </source>
</reference>
<protein>
    <submittedName>
        <fullName evidence="2">O-glycosyl hydrolase</fullName>
    </submittedName>
</protein>
<organism evidence="2 3">
    <name type="scientific">Jejuia pallidilutea</name>
    <dbReference type="NCBI Taxonomy" id="504487"/>
    <lineage>
        <taxon>Bacteria</taxon>
        <taxon>Pseudomonadati</taxon>
        <taxon>Bacteroidota</taxon>
        <taxon>Flavobacteriia</taxon>
        <taxon>Flavobacteriales</taxon>
        <taxon>Flavobacteriaceae</taxon>
        <taxon>Jejuia</taxon>
    </lineage>
</organism>
<evidence type="ECO:0000313" key="3">
    <source>
        <dbReference type="Proteomes" id="UP000251545"/>
    </source>
</evidence>
<dbReference type="EMBL" id="PVEO01000005">
    <property type="protein sequence ID" value="PQV48235.1"/>
    <property type="molecule type" value="Genomic_DNA"/>
</dbReference>
<dbReference type="Pfam" id="PF14587">
    <property type="entry name" value="Glyco_hydr_30_2"/>
    <property type="match status" value="1"/>
</dbReference>
<dbReference type="SUPFAM" id="SSF51445">
    <property type="entry name" value="(Trans)glycosidases"/>
    <property type="match status" value="1"/>
</dbReference>
<dbReference type="PROSITE" id="PS51257">
    <property type="entry name" value="PROKAR_LIPOPROTEIN"/>
    <property type="match status" value="1"/>
</dbReference>
<feature type="domain" description="Endo-beta-1,6-galactanase-like" evidence="1">
    <location>
        <begin position="41"/>
        <end position="401"/>
    </location>
</feature>
<gene>
    <name evidence="2" type="ORF">CLV33_10585</name>
</gene>
<dbReference type="GO" id="GO:0004553">
    <property type="term" value="F:hydrolase activity, hydrolyzing O-glycosyl compounds"/>
    <property type="evidence" value="ECO:0007669"/>
    <property type="project" value="InterPro"/>
</dbReference>
<dbReference type="Gene3D" id="2.60.40.1180">
    <property type="entry name" value="Golgi alpha-mannosidase II"/>
    <property type="match status" value="1"/>
</dbReference>
<evidence type="ECO:0000259" key="1">
    <source>
        <dbReference type="Pfam" id="PF14587"/>
    </source>
</evidence>
<dbReference type="PANTHER" id="PTHR42767">
    <property type="entry name" value="ENDO-BETA-1,6-GALACTANASE"/>
    <property type="match status" value="1"/>
</dbReference>
<dbReference type="AlphaFoldDB" id="A0A362WZD9"/>
<sequence length="544" mass="61027">MNYIKQIKTLFIPAIVFGLMLSCDTDNFTDPNDPKFGSVEQGIVLNLNNKFQTIDHFGASGGFQDQWVGQWPDASREPVAKLLFSTETDAQGNPEGIGLSMWRTIIGDGAADQADSGFRSGSWFRETECYLDENGVYDWTKQAGEQWFLSKAKEYGVQKFTAWATTPPYFMTRNGYTFRTPGLPNGFNCPESNYEAYASFLAEVMKNYENKGYNFEVVCPFNETQYEWSGSVGEVSQSGTKALNSEVAAVTRIIGQKFTDEGVNAKIMIPEAGQLTYLFEGSQNTTNQINDFFNATSPNYIGDLPNLSNHIAGHSYFSNGTTSESLRQRKSLRTRLNGSGLDYWQTEYSLLGTAYQQGRDVSTLEEIDYALWLSRIIHTDLVFGDATGWSYWTALNQSTFGDHPFRFNLILYQPNSNSPSHTDGTFTDVKPLWALGNYSRFVRPGMVRFEVVDPDYNEATSVENFMISGFMDTTANEIVLVCVNNTNDKRDISFENYAVDFEIEDGTFDMYTTSSSSNLKKSSIAYDAVAIPEKSIVTLKAKLK</sequence>
<accession>A0A362WZD9</accession>
<evidence type="ECO:0000313" key="2">
    <source>
        <dbReference type="EMBL" id="PQV48235.1"/>
    </source>
</evidence>